<dbReference type="InterPro" id="IPR052552">
    <property type="entry name" value="YeaO-like"/>
</dbReference>
<comment type="caution">
    <text evidence="1">The sequence shown here is derived from an EMBL/GenBank/DDBJ whole genome shotgun (WGS) entry which is preliminary data.</text>
</comment>
<dbReference type="PANTHER" id="PTHR36849">
    <property type="entry name" value="CYTOPLASMIC PROTEIN-RELATED"/>
    <property type="match status" value="1"/>
</dbReference>
<proteinExistence type="predicted"/>
<dbReference type="Pfam" id="PF22752">
    <property type="entry name" value="DUF488-N3i"/>
    <property type="match status" value="1"/>
</dbReference>
<evidence type="ECO:0000313" key="1">
    <source>
        <dbReference type="EMBL" id="MDV0444594.1"/>
    </source>
</evidence>
<protein>
    <recommendedName>
        <fullName evidence="3">DUF488 domain-containing protein</fullName>
    </recommendedName>
</protein>
<dbReference type="Proteomes" id="UP001272052">
    <property type="component" value="Unassembled WGS sequence"/>
</dbReference>
<organism evidence="1 2">
    <name type="scientific">Methanimicrococcus hacksteinii</name>
    <dbReference type="NCBI Taxonomy" id="3028293"/>
    <lineage>
        <taxon>Archaea</taxon>
        <taxon>Methanobacteriati</taxon>
        <taxon>Methanobacteriota</taxon>
        <taxon>Stenosarchaea group</taxon>
        <taxon>Methanomicrobia</taxon>
        <taxon>Methanosarcinales</taxon>
        <taxon>Methanosarcinaceae</taxon>
        <taxon>Methanimicrococcus</taxon>
    </lineage>
</organism>
<gene>
    <name evidence="1" type="ORF">MmiAt1_01220</name>
</gene>
<name>A0ABU3VMN8_9EURY</name>
<reference evidence="1 2" key="1">
    <citation type="submission" date="2023-06" db="EMBL/GenBank/DDBJ databases">
        <title>Genome sequence of Methanimicrococcus sp. At1.</title>
        <authorList>
            <person name="Protasov E."/>
            <person name="Platt K."/>
            <person name="Poehlein A."/>
            <person name="Daniel R."/>
            <person name="Brune A."/>
        </authorList>
    </citation>
    <scope>NUCLEOTIDE SEQUENCE [LARGE SCALE GENOMIC DNA]</scope>
    <source>
        <strain evidence="1 2">At1</strain>
    </source>
</reference>
<accession>A0ABU3VMN8</accession>
<dbReference type="EMBL" id="JAWDKC010000003">
    <property type="protein sequence ID" value="MDV0444594.1"/>
    <property type="molecule type" value="Genomic_DNA"/>
</dbReference>
<keyword evidence="2" id="KW-1185">Reference proteome</keyword>
<evidence type="ECO:0000313" key="2">
    <source>
        <dbReference type="Proteomes" id="UP001272052"/>
    </source>
</evidence>
<dbReference type="RefSeq" id="WP_318784993.1">
    <property type="nucleotide sequence ID" value="NZ_JAWDKC010000003.1"/>
</dbReference>
<dbReference type="PANTHER" id="PTHR36849:SF1">
    <property type="entry name" value="CYTOPLASMIC PROTEIN"/>
    <property type="match status" value="1"/>
</dbReference>
<sequence length="125" mass="14744">MTTHEIQLKRAYDDVSDDDGYRILVDRLWPRGVAKERAQIDLWAKDITPTTDIREEFHHDPKLFPHFKEEYLTELKANPKVPDFIQTVADHLKKGNVTFVYAAKDPVYNHVVILKDYVEKHMPKK</sequence>
<evidence type="ECO:0008006" key="3">
    <source>
        <dbReference type="Google" id="ProtNLM"/>
    </source>
</evidence>